<keyword evidence="1" id="KW-0547">Nucleotide-binding</keyword>
<evidence type="ECO:0000259" key="5">
    <source>
        <dbReference type="PROSITE" id="PS50125"/>
    </source>
</evidence>
<evidence type="ECO:0000313" key="7">
    <source>
        <dbReference type="RefSeq" id="XP_030623566.1"/>
    </source>
</evidence>
<dbReference type="SUPFAM" id="SSF52540">
    <property type="entry name" value="P-loop containing nucleoside triphosphate hydrolases"/>
    <property type="match status" value="1"/>
</dbReference>
<dbReference type="InterPro" id="IPR001054">
    <property type="entry name" value="A/G_cyclase"/>
</dbReference>
<keyword evidence="2" id="KW-0067">ATP-binding</keyword>
<keyword evidence="6" id="KW-1185">Reference proteome</keyword>
<dbReference type="CDD" id="cd07302">
    <property type="entry name" value="CHD"/>
    <property type="match status" value="2"/>
</dbReference>
<dbReference type="Proteomes" id="UP000504632">
    <property type="component" value="Chromosome 3"/>
</dbReference>
<dbReference type="GO" id="GO:0005737">
    <property type="term" value="C:cytoplasm"/>
    <property type="evidence" value="ECO:0007669"/>
    <property type="project" value="TreeGrafter"/>
</dbReference>
<evidence type="ECO:0000256" key="3">
    <source>
        <dbReference type="ARBA" id="ARBA00023239"/>
    </source>
</evidence>
<accession>A0A6J2UWW5</accession>
<dbReference type="InterPro" id="IPR027417">
    <property type="entry name" value="P-loop_NTPase"/>
</dbReference>
<dbReference type="GO" id="GO:0035556">
    <property type="term" value="P:intracellular signal transduction"/>
    <property type="evidence" value="ECO:0007669"/>
    <property type="project" value="InterPro"/>
</dbReference>
<evidence type="ECO:0000313" key="6">
    <source>
        <dbReference type="Proteomes" id="UP000504632"/>
    </source>
</evidence>
<organism evidence="6 7">
    <name type="scientific">Chanos chanos</name>
    <name type="common">Milkfish</name>
    <name type="synonym">Mugil chanos</name>
    <dbReference type="NCBI Taxonomy" id="29144"/>
    <lineage>
        <taxon>Eukaryota</taxon>
        <taxon>Metazoa</taxon>
        <taxon>Chordata</taxon>
        <taxon>Craniata</taxon>
        <taxon>Vertebrata</taxon>
        <taxon>Euteleostomi</taxon>
        <taxon>Actinopterygii</taxon>
        <taxon>Neopterygii</taxon>
        <taxon>Teleostei</taxon>
        <taxon>Ostariophysi</taxon>
        <taxon>Gonorynchiformes</taxon>
        <taxon>Chanidae</taxon>
        <taxon>Chanos</taxon>
    </lineage>
</organism>
<dbReference type="InterPro" id="IPR041664">
    <property type="entry name" value="AAA_16"/>
</dbReference>
<dbReference type="Pfam" id="PF00211">
    <property type="entry name" value="Guanylate_cyc"/>
    <property type="match status" value="2"/>
</dbReference>
<dbReference type="GeneID" id="115806845"/>
<dbReference type="Pfam" id="PF13191">
    <property type="entry name" value="AAA_16"/>
    <property type="match status" value="1"/>
</dbReference>
<dbReference type="InterPro" id="IPR029787">
    <property type="entry name" value="Nucleotide_cyclase"/>
</dbReference>
<dbReference type="GO" id="GO:0005524">
    <property type="term" value="F:ATP binding"/>
    <property type="evidence" value="ECO:0007669"/>
    <property type="project" value="UniProtKB-KW"/>
</dbReference>
<dbReference type="FunFam" id="3.30.70.1230:FF:000017">
    <property type="entry name" value="Adenylate cyclase type 10"/>
    <property type="match status" value="1"/>
</dbReference>
<feature type="domain" description="Guanylate cyclase" evidence="5">
    <location>
        <begin position="401"/>
        <end position="435"/>
    </location>
</feature>
<dbReference type="GO" id="GO:0009190">
    <property type="term" value="P:cyclic nucleotide biosynthetic process"/>
    <property type="evidence" value="ECO:0007669"/>
    <property type="project" value="InterPro"/>
</dbReference>
<evidence type="ECO:0000256" key="1">
    <source>
        <dbReference type="ARBA" id="ARBA00022741"/>
    </source>
</evidence>
<feature type="domain" description="Guanylate cyclase" evidence="5">
    <location>
        <begin position="60"/>
        <end position="197"/>
    </location>
</feature>
<dbReference type="Gene3D" id="3.30.70.1230">
    <property type="entry name" value="Nucleotide cyclase"/>
    <property type="match status" value="2"/>
</dbReference>
<feature type="region of interest" description="Disordered" evidence="4">
    <location>
        <begin position="800"/>
        <end position="822"/>
    </location>
</feature>
<dbReference type="InParanoid" id="A0A6J2UWW5"/>
<dbReference type="GO" id="GO:0004016">
    <property type="term" value="F:adenylate cyclase activity"/>
    <property type="evidence" value="ECO:0007669"/>
    <property type="project" value="TreeGrafter"/>
</dbReference>
<gene>
    <name evidence="7" type="primary">LOC115806845</name>
</gene>
<name>A0A6J2UWW5_CHACN</name>
<sequence>MSSCWRQLLGKTGILPSPQQRGVPRGFETKVSSLAAHVPDLVVYSPLTKEVPSVEHFYGVLLFADVSGFTALTEKFSHSSKKGYGADELTHTLNSYIGEIVNYILAAGGDVLNYAGDAILALWKAERTQLSDIIFHAVRCSLNIQDECGIRETKVGCQLRVKIGISAGKLSKAIVGDEGRQHFVVIGRAVDEVRLAEGLAEASTIILSPNAWELCDRDNIVIERIENERAIKVRYIKRQPHFSVENFISAICKDVEHEHPHTGCLRKASRLKPDKDREEFLRKYIMKPVLKKLDEAQPLECLSEMRPVTIVFMNLQFTEPECHESQCSAIHTATVGISHYMQRHHGRINKVFTFDKGCTFLCLFGLPGDKREDESANALEAAYGSHTFCLTEIKSLRTASVGVTTGPVFCGVIGHCLRHEYTVIGRKVNLAARLMMHYPGMVSCDNETLHNSRLPSFYFSELPKTAMKGVRNPGPIFKFTIRTDQISLSKAPVSVCREEGCPLIGREKEMEVFSRALRDFLEARDSGDNSSCNVVIYEGATGFGKTRLLAECIYRTGQEGVRAISCELSKAYVRHPNYTFNTLLALLLSVQNCKSYAERERVILSKVQEPELSKNLCLLNHVLQVKFPISKAVALMDNETKNTELKNYCLRLFCKMVEEEPCVIVVDQAHFVDQASWSLLIELCERAPVLVCLSLLPHTSQSDPFPELSRIVDSPRTLYLKLPTLQPPLVAQLACQMLSVVRIPTEVELFLVERSHGVPFYCVELLRSLCLSKMILIKAVEEEANSSDFNMMFPGPPLVQSSKNSAVDDSEESGDCSPGQRKTSLVNLEAPVKSRSTDHTFVCVVRKAANLHEIPIPLTLKGMALARLDHLQPAEQMIVKYAAVIGHTFSRQTLSQILPDVREQKLDICLVSLFNSATFECASKTRRFSLEPSTEGDRWSMLDCYCDGKKGDNDYQTGLACVNGVWQCTMMRFCMALLKDTAYELWPEEQKREIHWKCASFLMNCAHRCEECDTDEFIFGHRAAINHAKIKAHDPDSRERKLSSQRHPRLRRGAVQLSHISLTSQISEEEHLLVQFVDDCEIAMQTDSSRGCGCSQVVDSVLCPMVRHWMGVGDVQRTFYYLLEMAAASCYLSQNLKALSYLNEAEMILHNLKEGKPAFETADPKYKVKICNFERACVFRLRGEMLFITGQILQAEKMFVKALKFLNRRIPENAFAVSLKYMFEKMRSGRYRYKRFEIPEKRKLAFLNEQICCLSYMWQISCMRHLPRNALLAITMETNCAILSAEEFQIISSSIDYLQCSHIVGMETQHELCEHKLWTTFSDLSPTTEGLVLFYHFMRSLTIVRLCCGDLKQSIQCGATAHRISKLMNHPSLGVWIITVLHVPLLLTYRYSECVQLLHSLEHLGDMTNISTAKGWFYSACFDFILYAGFAFRPFAECLTFVEDSQSDPNLVTDRSLMMNLYSALALWYVRLHEWERAHRFYCKAYRLSRELPVSIHSCRGVVMFLECSVLLFGKALVDRSTHAKTIYRNIQKQLCAFSQLYSSYKIFLPQFLHLKAYMCMLVGHDALARHNLMNGLQLCKKQGNTLVQSRIKHSQDVWFGNTKQGCEDWLVATLNMPSWDKAAQLDPEGLQHYHFL</sequence>
<evidence type="ECO:0000256" key="4">
    <source>
        <dbReference type="SAM" id="MobiDB-lite"/>
    </source>
</evidence>
<dbReference type="SUPFAM" id="SSF55073">
    <property type="entry name" value="Nucleotide cyclase"/>
    <property type="match status" value="2"/>
</dbReference>
<reference evidence="7" key="1">
    <citation type="submission" date="2025-08" db="UniProtKB">
        <authorList>
            <consortium name="RefSeq"/>
        </authorList>
    </citation>
    <scope>IDENTIFICATION</scope>
</reference>
<evidence type="ECO:0000256" key="2">
    <source>
        <dbReference type="ARBA" id="ARBA00022840"/>
    </source>
</evidence>
<protein>
    <submittedName>
        <fullName evidence="7">Adenylate cyclase type 10-like</fullName>
    </submittedName>
</protein>
<keyword evidence="3" id="KW-0456">Lyase</keyword>
<dbReference type="FunFam" id="3.30.70.1230:FF:000021">
    <property type="entry name" value="Adenylate cyclase type 10"/>
    <property type="match status" value="1"/>
</dbReference>
<dbReference type="PANTHER" id="PTHR16305:SF28">
    <property type="entry name" value="GUANYLATE CYCLASE DOMAIN-CONTAINING PROTEIN"/>
    <property type="match status" value="1"/>
</dbReference>
<dbReference type="OrthoDB" id="194468at2759"/>
<dbReference type="RefSeq" id="XP_030623566.1">
    <property type="nucleotide sequence ID" value="XM_030767706.1"/>
</dbReference>
<dbReference type="PROSITE" id="PS50125">
    <property type="entry name" value="GUANYLATE_CYCLASE_2"/>
    <property type="match status" value="2"/>
</dbReference>
<proteinExistence type="predicted"/>
<dbReference type="PANTHER" id="PTHR16305">
    <property type="entry name" value="TESTICULAR SOLUBLE ADENYLYL CYCLASE"/>
    <property type="match status" value="1"/>
</dbReference>